<dbReference type="EMBL" id="VFLP01000028">
    <property type="protein sequence ID" value="TRX93633.1"/>
    <property type="molecule type" value="Genomic_DNA"/>
</dbReference>
<feature type="transmembrane region" description="Helical" evidence="1">
    <location>
        <begin position="697"/>
        <end position="728"/>
    </location>
</feature>
<feature type="transmembrane region" description="Helical" evidence="1">
    <location>
        <begin position="133"/>
        <end position="156"/>
    </location>
</feature>
<keyword evidence="1" id="KW-0472">Membrane</keyword>
<dbReference type="STRING" id="2512241.A0A553I0A4"/>
<feature type="transmembrane region" description="Helical" evidence="1">
    <location>
        <begin position="656"/>
        <end position="677"/>
    </location>
</feature>
<dbReference type="InterPro" id="IPR021840">
    <property type="entry name" value="DUF3433"/>
</dbReference>
<dbReference type="OrthoDB" id="5332281at2759"/>
<keyword evidence="1" id="KW-1133">Transmembrane helix</keyword>
<feature type="transmembrane region" description="Helical" evidence="1">
    <location>
        <begin position="69"/>
        <end position="91"/>
    </location>
</feature>
<feature type="transmembrane region" description="Helical" evidence="1">
    <location>
        <begin position="763"/>
        <end position="785"/>
    </location>
</feature>
<comment type="caution">
    <text evidence="2">The sequence shown here is derived from an EMBL/GenBank/DDBJ whole genome shotgun (WGS) entry which is preliminary data.</text>
</comment>
<feature type="transmembrane region" description="Helical" evidence="1">
    <location>
        <begin position="25"/>
        <end position="49"/>
    </location>
</feature>
<reference evidence="3" key="1">
    <citation type="submission" date="2019-06" db="EMBL/GenBank/DDBJ databases">
        <title>Draft genome sequence of the griseofulvin-producing fungus Xylaria cubensis strain G536.</title>
        <authorList>
            <person name="Mead M.E."/>
            <person name="Raja H.A."/>
            <person name="Steenwyk J.L."/>
            <person name="Knowles S.L."/>
            <person name="Oberlies N.H."/>
            <person name="Rokas A."/>
        </authorList>
    </citation>
    <scope>NUCLEOTIDE SEQUENCE [LARGE SCALE GENOMIC DNA]</scope>
    <source>
        <strain evidence="3">G536</strain>
    </source>
</reference>
<name>A0A553I0A4_9PEZI</name>
<dbReference type="Proteomes" id="UP000319160">
    <property type="component" value="Unassembled WGS sequence"/>
</dbReference>
<feature type="transmembrane region" description="Helical" evidence="1">
    <location>
        <begin position="516"/>
        <end position="537"/>
    </location>
</feature>
<sequence length="1295" mass="142654">MFRYEEVQGKIHGVYNNKVLWRSAWLCRATLVSFTALFTVMWISLIIIWRYDLNNDGFALTISSSHYSWTYGPTVILTIIVSLWRQVDYYCKISQPWKDMRSHATDGSKSLLLDYVSPLQVKSLYRATKNRHWAVAASTLAFMILKFITIVSTVLLHSLPTLQSRTVPVITNSKFSESAFWNFVGLNQEKPSYLNLLHSPYVVSTPGPLYAYEGIVENGLPYPNGTIEGYAFQDVDLLEMGENITSLTSPVTAFLSNISCEISSTQLDPAADLREWTYFHAYIKTPTCLASNFSIRGSISFRFYLQDDPPHVLTFTFTPVSCSMNGTASSTSSDNITSASIQSDPPPDLRLAVIIKVYAAPRGASFPDNVQYSGIPPNFTLSRSAATVCAVDYDLREMDLTQDLAKRAITLESSRSDGTSYKFNNLTGSELAESMFALVAGHAENTNVLDLMRATLKAPLPGYESLLDEGNLASSASTVLGGLMAQMVQQFVLVPDATMTNGTAKFSENRLHVLPFSLWTMVAASIIVSFFPLIILLSSVDRVVSQNPTTVAAHAAILTSSPALRSLLRRAATLRTSELTKWLDGHLFKTALDKQGTFYIETVGSAPLFHKAANIKPRTRPQDTILEDQSSGNSSLLEPEDIVSKRGSWIPGNVRYPFITITLVLPILAISGLELLYQESERNEGLTDTSSGVRAYVGYFASFVVVIISSTLNSVDFTFASFAPFSVLARRGKPILRSTLVNLIGEMPPIALYQAFRTRQTGAVFSSLAALIGSTLTIIASGLWVDRPLECNADLRTTSASTWNFSWPETSLDDGGAARTLKILQFQGGEQPPGTWNDLVFPTISDLRIDSEKSRTNLSIVCDDAIAGASCHYQLKIPVLRPQLDCEPISAEEMDQSLIFSYTQETAANGSIINGTSQTMAFQPGGINLPEGCEAYVGDYILGFDDPGWCGLFVNFATGSRNMVQQSFGSGNASLPSDPRGCPSIAVVFGSQPNSRLTKQDFTILSCRQKIQKINTSVMFTKSTEDEGLIGFDNLLQDPTIDETSAEYVTNSVDGTDTFYYRIDHTLYQEFPDVGYTTVMGYNLSLDRVFTAFINGPNITTSEELSAPNQTEKLTKAVTEFYQKYMVLTMNTQVFRKPTNASQNHDIIFEGTVTAQCTRLTIDFASKLTLQIMLTIILVLSGLAFWLGELRGMLPRNPSSIASVMALLADSRLCSQDLIPLGAEWKSDDELARQFESYSVKLGWWEIEGEDQNDQQRCHFGIDIGEPVSIGFKAGKTKGTIQCGRVASPKDLIDE</sequence>
<feature type="transmembrane region" description="Helical" evidence="1">
    <location>
        <begin position="1168"/>
        <end position="1187"/>
    </location>
</feature>
<dbReference type="PANTHER" id="PTHR37544">
    <property type="entry name" value="SPRAY-RELATED"/>
    <property type="match status" value="1"/>
</dbReference>
<protein>
    <submittedName>
        <fullName evidence="2">Uncharacterized protein</fullName>
    </submittedName>
</protein>
<keyword evidence="1" id="KW-0812">Transmembrane</keyword>
<gene>
    <name evidence="2" type="ORF">FHL15_005605</name>
</gene>
<evidence type="ECO:0000313" key="3">
    <source>
        <dbReference type="Proteomes" id="UP000319160"/>
    </source>
</evidence>
<evidence type="ECO:0000313" key="2">
    <source>
        <dbReference type="EMBL" id="TRX93633.1"/>
    </source>
</evidence>
<dbReference type="PANTHER" id="PTHR37544:SF1">
    <property type="entry name" value="PHOSPHORIBOSYLAMINOIMIDAZOLE-SUCCINOCARBOXAMIDE SYNTHASE"/>
    <property type="match status" value="1"/>
</dbReference>
<keyword evidence="3" id="KW-1185">Reference proteome</keyword>
<accession>A0A553I0A4</accession>
<organism evidence="2 3">
    <name type="scientific">Xylaria flabelliformis</name>
    <dbReference type="NCBI Taxonomy" id="2512241"/>
    <lineage>
        <taxon>Eukaryota</taxon>
        <taxon>Fungi</taxon>
        <taxon>Dikarya</taxon>
        <taxon>Ascomycota</taxon>
        <taxon>Pezizomycotina</taxon>
        <taxon>Sordariomycetes</taxon>
        <taxon>Xylariomycetidae</taxon>
        <taxon>Xylariales</taxon>
        <taxon>Xylariaceae</taxon>
        <taxon>Xylaria</taxon>
    </lineage>
</organism>
<evidence type="ECO:0000256" key="1">
    <source>
        <dbReference type="SAM" id="Phobius"/>
    </source>
</evidence>
<proteinExistence type="predicted"/>
<dbReference type="Pfam" id="PF11915">
    <property type="entry name" value="DUF3433"/>
    <property type="match status" value="2"/>
</dbReference>